<dbReference type="NCBIfam" id="TIGR04131">
    <property type="entry name" value="Bac_Flav_CTERM"/>
    <property type="match status" value="1"/>
</dbReference>
<keyword evidence="2" id="KW-1185">Reference proteome</keyword>
<name>A0ABU9IT02_9FLAO</name>
<accession>A0ABU9IT02</accession>
<protein>
    <submittedName>
        <fullName evidence="1">T9SS type B sorting domain-containing protein</fullName>
    </submittedName>
</protein>
<proteinExistence type="predicted"/>
<dbReference type="Pfam" id="PF13585">
    <property type="entry name" value="CHU_C"/>
    <property type="match status" value="1"/>
</dbReference>
<sequence length="2224" mass="230727">MVTDAKGCPSNPIPVTITEPGLLAATAVVTPFGCSTTNVAQPAVVTVTASSGTGPYTYNFDGSSTYTNDNTLVVTDNGSVQTIHYYVKDAKGCTFDATINVDPYLPLTDITFAVTTAPVCPGNVADITLTVVGGYTPMAKYEIISPITVDNTINATFTGLAPGTYLFKVTDANGCSIERNYTVDPVTPIAIAGILVNDITCNSANGTTNNGSAQYTVTGFSASGNYSVVTSPAVPSGQISHTGDVITLTGLSAGTYRVTVQDNTTACSASADVTITEPTAIDFTAVGTKVFCSQDISTITVSAVTGGTGAYTYAVVQDGATAPAATAYTSSTVLSVDTNLTNLSWNVYVKDANGCIHMENVIITNDAPPVINPAAPQCYAGSALTVDLDLLTTTYNGVKSYTVNGSALATSTATFTSPGTYKLGIKDDNGCEAFVSYTIEKQLLATARLTKDLYCAGSVNATIDVVITDGVAPYTYQMYVGGIATGTPTGVTGSGFTASVSAAGIYTFVITDSNAAVCSVTTTAVTVTAPTTPSASAITTDVSCNGGNNGTITLTPSNGVAPYTYVLSGTGANTTGDATGVYTGLIAGTTYSVVVTDAKGCPSNPIPVTITEPGLLAATAVVTPFGCDAANAPKDAIVTITATGGTLGTGYSYSFDGGSNFQSSPSFTVNTPQTIYYVVQDVNGCTASGSVAVAAFTPPTGIDVTVTPIYCITPGTVATVTANAVGGVAPFTYEISSSSLVVIAPAGTNTFDNIAPGTYNIKVTDSNGCSTTTPVIVKEADKIAVSHQIVNDVYCKGGSTGAVDFTVSNYITAGDYTFNLTMGATTISTFTQNGDLISYTGLAEGNYTFTVIDGVSGCSAAVNFTINEPAVALSSTSIATNINCNEDNATITITATGGTGSYKYAIARATDPAPTVYSTSNQLTVDTNNGADVNWIVYVVDSNNCPATNTQLISVDLNPTIANAVATKCPSATGTYEITVTASGFNTALLYSVDGVSFDSNNVITVNAPGIYNVTVKDANGCSSAVTQVTILEPLVLTPTVTTSPSCTDGDGVVAVSTTGGSGNYIYNIDGGAFGAATPLTGVYSGSRIIGVKDTTTLCEVFVTIDLKPATRVTGFALSSTPVTCNGLNDGTITATMDTPAEGINDNPVYTYSLDGGTPQDSPVFNGVSGGLHTVVVRSERGCEDTKTITVIEPAVIAVNAVDVSQFTCTNGNTSNFATLTVDPATGVRGGSGTYVTYEFIKNGTQVQSGTSNTYTEFDLSGGTYTVNVYDSNGCMGTYTLPITIAPYIKLDKINVAKTAITCNNLESITATAVDASGTTVTGVEYTLTNANTGITSPVNTDGIFNDLVVGQYIITAFNPATGCSIQLPHYVNEPNTFYLKVVKDSDVVCYGSNDGAVSITLIDNIGNPDEAGRFNYTVSGPVASSGTTTTAGPLNLSGLTAGEYTVSATLIDSPFCTVSTTFVIGQPDARLEISETHTPITCISGNNDGSISVSATGGWSGGYEFQLENSTGVVSVWSTTRDYTNLTAENYIVRVKDSKGCINSVNVNLVIPDQVVVTASPDMTIVPCYGDTSATITATNVTGGQGSNYSYTLNRIMATEVISSGPQNSPSFSGLGAGTYSITVTDGFTCSGTSAEITITEPTIVTPLLVHSANATCLTQDSLTISATGGTAPYTYSADPSFTTVLGSFAASDSVTFNVTPGEYKYYVKDANGCIGFVSNGINVPVLPELDINVNAQNAVINCKGDVTGVIVAEAQGGLGNYVYTLINDVTKAVVQGPQADGNFTDLPAGDYTVHVVSGDCTDDSAVVTITEPNTAVSIDPKVTNVTCNGNDDGKIIMNATGGTGQIMYAISPNLNQFFDDGEFNNLAPGHYTVITQDVLGCYISYEFDITQPTALSAALIPNTMLPEECKGEKNGTFAIEIKGATAPYSVSLDVKNGTYTQGVVGQTRFDFDNLSGGRHIVYIKDAAGCTYELEVIMPDAVVLDPKASVNYDCVNNAAANAVTITIDPSITNLADVDYALDGVAPFQTSNIFANVAPGTHFVLARHTNGCEVPTASFTIAAVAKLDITVTEEKGVWNVLTATAVGGGGDYQYSIDGENFSSENKFKIYKTGTYRITVRDKNGCTDYEDYYIPYVDVCMPDYFTPNGDGIYDDWGPGCTNIYNNLEYTIFDRYGRVIAKYRYGQKWNGKYNGEELPTGDYWYVLKLNDKNDDREFVGHFTLYR</sequence>
<dbReference type="EMBL" id="JBBYHS010000020">
    <property type="protein sequence ID" value="MEL1255546.1"/>
    <property type="molecule type" value="Genomic_DNA"/>
</dbReference>
<organism evidence="1 2">
    <name type="scientific">Flavobacterium calami</name>
    <dbReference type="NCBI Taxonomy" id="3139144"/>
    <lineage>
        <taxon>Bacteria</taxon>
        <taxon>Pseudomonadati</taxon>
        <taxon>Bacteroidota</taxon>
        <taxon>Flavobacteriia</taxon>
        <taxon>Flavobacteriales</taxon>
        <taxon>Flavobacteriaceae</taxon>
        <taxon>Flavobacterium</taxon>
    </lineage>
</organism>
<reference evidence="1 2" key="1">
    <citation type="submission" date="2024-04" db="EMBL/GenBank/DDBJ databases">
        <title>Flavobacterium sp. DGU38 16S ribosomal RNA gene Genome sequencing and assembly.</title>
        <authorList>
            <person name="Park S."/>
        </authorList>
    </citation>
    <scope>NUCLEOTIDE SEQUENCE [LARGE SCALE GENOMIC DNA]</scope>
    <source>
        <strain evidence="1 2">DGU38</strain>
    </source>
</reference>
<evidence type="ECO:0000313" key="1">
    <source>
        <dbReference type="EMBL" id="MEL1255546.1"/>
    </source>
</evidence>
<gene>
    <name evidence="1" type="ORF">AAEO57_17275</name>
</gene>
<dbReference type="Proteomes" id="UP001485226">
    <property type="component" value="Unassembled WGS sequence"/>
</dbReference>
<dbReference type="RefSeq" id="WP_341694283.1">
    <property type="nucleotide sequence ID" value="NZ_JBBYHS010000020.1"/>
</dbReference>
<dbReference type="InterPro" id="IPR026341">
    <property type="entry name" value="T9SS_type_B"/>
</dbReference>
<comment type="caution">
    <text evidence="1">The sequence shown here is derived from an EMBL/GenBank/DDBJ whole genome shotgun (WGS) entry which is preliminary data.</text>
</comment>
<dbReference type="Pfam" id="PF13573">
    <property type="entry name" value="SprB"/>
    <property type="match status" value="6"/>
</dbReference>
<dbReference type="InterPro" id="IPR025667">
    <property type="entry name" value="SprB_repeat"/>
</dbReference>
<evidence type="ECO:0000313" key="2">
    <source>
        <dbReference type="Proteomes" id="UP001485226"/>
    </source>
</evidence>